<reference evidence="2" key="1">
    <citation type="submission" date="2021-01" db="EMBL/GenBank/DDBJ databases">
        <authorList>
            <person name="Corre E."/>
            <person name="Pelletier E."/>
            <person name="Niang G."/>
            <person name="Scheremetjew M."/>
            <person name="Finn R."/>
            <person name="Kale V."/>
            <person name="Holt S."/>
            <person name="Cochrane G."/>
            <person name="Meng A."/>
            <person name="Brown T."/>
            <person name="Cohen L."/>
        </authorList>
    </citation>
    <scope>NUCLEOTIDE SEQUENCE</scope>
    <source>
        <strain evidence="2">UIO037</strain>
    </source>
</reference>
<dbReference type="AlphaFoldDB" id="A0A6T8AS79"/>
<organism evidence="2">
    <name type="scientific">Prymnesium polylepis</name>
    <dbReference type="NCBI Taxonomy" id="72548"/>
    <lineage>
        <taxon>Eukaryota</taxon>
        <taxon>Haptista</taxon>
        <taxon>Haptophyta</taxon>
        <taxon>Prymnesiophyceae</taxon>
        <taxon>Prymnesiales</taxon>
        <taxon>Prymnesiaceae</taxon>
        <taxon>Prymnesium</taxon>
    </lineage>
</organism>
<name>A0A6T8AS79_9EUKA</name>
<evidence type="ECO:0000313" key="2">
    <source>
        <dbReference type="EMBL" id="CAE2239262.1"/>
    </source>
</evidence>
<dbReference type="EMBL" id="HBKO01027569">
    <property type="protein sequence ID" value="CAE2239262.1"/>
    <property type="molecule type" value="Transcribed_RNA"/>
</dbReference>
<protein>
    <submittedName>
        <fullName evidence="2">Uncharacterized protein</fullName>
    </submittedName>
</protein>
<sequence>MSRHGDTERMLPKAEPPKKGLCRCRHTTFQTIHAVCKVIFSLNMSFGLIMYMAVQLKDDTPLVITMIFGGFTFFVWMIALSIGAAIYGCDTLWTGKVYVPPGRQRD</sequence>
<accession>A0A6T8AS79</accession>
<feature type="transmembrane region" description="Helical" evidence="1">
    <location>
        <begin position="35"/>
        <end position="56"/>
    </location>
</feature>
<proteinExistence type="predicted"/>
<feature type="transmembrane region" description="Helical" evidence="1">
    <location>
        <begin position="62"/>
        <end position="87"/>
    </location>
</feature>
<keyword evidence="1" id="KW-0472">Membrane</keyword>
<gene>
    <name evidence="2" type="ORF">CPOL0286_LOCUS12666</name>
</gene>
<evidence type="ECO:0000256" key="1">
    <source>
        <dbReference type="SAM" id="Phobius"/>
    </source>
</evidence>
<keyword evidence="1" id="KW-1133">Transmembrane helix</keyword>
<keyword evidence="1" id="KW-0812">Transmembrane</keyword>